<protein>
    <submittedName>
        <fullName evidence="2">Uncharacterized protein</fullName>
    </submittedName>
</protein>
<dbReference type="EMBL" id="JAWDGP010006980">
    <property type="protein sequence ID" value="KAK3732195.1"/>
    <property type="molecule type" value="Genomic_DNA"/>
</dbReference>
<keyword evidence="3" id="KW-1185">Reference proteome</keyword>
<accession>A0AAE1CS49</accession>
<dbReference type="Proteomes" id="UP001283361">
    <property type="component" value="Unassembled WGS sequence"/>
</dbReference>
<keyword evidence="1" id="KW-1133">Transmembrane helix</keyword>
<sequence length="184" mass="21109">MEEKSRNIKLVPDYQDKNGEFFKDSDYYKRNLLPVDRGWAWVISFGLGAGMVIVPGISLIRYYFHRRRSLAQIIGRCGISVCGIVMPTLIRLIRKEFGVRDTFLVVAAIELHIVLAGLLLRPVESYKFKPELPPLKPKRKRKEKTVEQEIFKDPGKQISDLAKISHECDNHLSNNISRVCLNGI</sequence>
<evidence type="ECO:0000313" key="3">
    <source>
        <dbReference type="Proteomes" id="UP001283361"/>
    </source>
</evidence>
<gene>
    <name evidence="2" type="ORF">RRG08_026577</name>
</gene>
<keyword evidence="1" id="KW-0472">Membrane</keyword>
<keyword evidence="1" id="KW-0812">Transmembrane</keyword>
<evidence type="ECO:0000313" key="2">
    <source>
        <dbReference type="EMBL" id="KAK3732195.1"/>
    </source>
</evidence>
<dbReference type="InterPro" id="IPR036259">
    <property type="entry name" value="MFS_trans_sf"/>
</dbReference>
<comment type="caution">
    <text evidence="2">The sequence shown here is derived from an EMBL/GenBank/DDBJ whole genome shotgun (WGS) entry which is preliminary data.</text>
</comment>
<name>A0AAE1CS49_9GAST</name>
<evidence type="ECO:0000256" key="1">
    <source>
        <dbReference type="SAM" id="Phobius"/>
    </source>
</evidence>
<dbReference type="InterPro" id="IPR050327">
    <property type="entry name" value="Proton-linked_MCT"/>
</dbReference>
<feature type="transmembrane region" description="Helical" evidence="1">
    <location>
        <begin position="73"/>
        <end position="90"/>
    </location>
</feature>
<dbReference type="Gene3D" id="1.20.1250.20">
    <property type="entry name" value="MFS general substrate transporter like domains"/>
    <property type="match status" value="1"/>
</dbReference>
<feature type="transmembrane region" description="Helical" evidence="1">
    <location>
        <begin position="39"/>
        <end position="64"/>
    </location>
</feature>
<organism evidence="2 3">
    <name type="scientific">Elysia crispata</name>
    <name type="common">lettuce slug</name>
    <dbReference type="NCBI Taxonomy" id="231223"/>
    <lineage>
        <taxon>Eukaryota</taxon>
        <taxon>Metazoa</taxon>
        <taxon>Spiralia</taxon>
        <taxon>Lophotrochozoa</taxon>
        <taxon>Mollusca</taxon>
        <taxon>Gastropoda</taxon>
        <taxon>Heterobranchia</taxon>
        <taxon>Euthyneura</taxon>
        <taxon>Panpulmonata</taxon>
        <taxon>Sacoglossa</taxon>
        <taxon>Placobranchoidea</taxon>
        <taxon>Plakobranchidae</taxon>
        <taxon>Elysia</taxon>
    </lineage>
</organism>
<dbReference type="PANTHER" id="PTHR11360:SF284">
    <property type="entry name" value="EG:103B4.3 PROTEIN-RELATED"/>
    <property type="match status" value="1"/>
</dbReference>
<feature type="transmembrane region" description="Helical" evidence="1">
    <location>
        <begin position="102"/>
        <end position="120"/>
    </location>
</feature>
<reference evidence="2" key="1">
    <citation type="journal article" date="2023" name="G3 (Bethesda)">
        <title>A reference genome for the long-term kleptoplast-retaining sea slug Elysia crispata morphotype clarki.</title>
        <authorList>
            <person name="Eastman K.E."/>
            <person name="Pendleton A.L."/>
            <person name="Shaikh M.A."/>
            <person name="Suttiyut T."/>
            <person name="Ogas R."/>
            <person name="Tomko P."/>
            <person name="Gavelis G."/>
            <person name="Widhalm J.R."/>
            <person name="Wisecaver J.H."/>
        </authorList>
    </citation>
    <scope>NUCLEOTIDE SEQUENCE</scope>
    <source>
        <strain evidence="2">ECLA1</strain>
    </source>
</reference>
<dbReference type="SUPFAM" id="SSF103473">
    <property type="entry name" value="MFS general substrate transporter"/>
    <property type="match status" value="1"/>
</dbReference>
<dbReference type="AlphaFoldDB" id="A0AAE1CS49"/>
<dbReference type="PANTHER" id="PTHR11360">
    <property type="entry name" value="MONOCARBOXYLATE TRANSPORTER"/>
    <property type="match status" value="1"/>
</dbReference>
<proteinExistence type="predicted"/>